<organism evidence="2 3">
    <name type="scientific">Paludisphaera mucosa</name>
    <dbReference type="NCBI Taxonomy" id="3030827"/>
    <lineage>
        <taxon>Bacteria</taxon>
        <taxon>Pseudomonadati</taxon>
        <taxon>Planctomycetota</taxon>
        <taxon>Planctomycetia</taxon>
        <taxon>Isosphaerales</taxon>
        <taxon>Isosphaeraceae</taxon>
        <taxon>Paludisphaera</taxon>
    </lineage>
</organism>
<gene>
    <name evidence="2" type="ORF">PZE19_28345</name>
</gene>
<dbReference type="RefSeq" id="WP_277863968.1">
    <property type="nucleotide sequence ID" value="NZ_JARRAG010000002.1"/>
</dbReference>
<evidence type="ECO:0000256" key="1">
    <source>
        <dbReference type="SAM" id="MobiDB-lite"/>
    </source>
</evidence>
<dbReference type="Proteomes" id="UP001216907">
    <property type="component" value="Unassembled WGS sequence"/>
</dbReference>
<evidence type="ECO:0000313" key="2">
    <source>
        <dbReference type="EMBL" id="MDG3007694.1"/>
    </source>
</evidence>
<feature type="region of interest" description="Disordered" evidence="1">
    <location>
        <begin position="38"/>
        <end position="65"/>
    </location>
</feature>
<name>A0ABT6FJL3_9BACT</name>
<reference evidence="2 3" key="1">
    <citation type="submission" date="2023-03" db="EMBL/GenBank/DDBJ databases">
        <title>Paludisphaera mucosa sp. nov. a novel planctomycete from northern fen.</title>
        <authorList>
            <person name="Ivanova A."/>
        </authorList>
    </citation>
    <scope>NUCLEOTIDE SEQUENCE [LARGE SCALE GENOMIC DNA]</scope>
    <source>
        <strain evidence="2 3">Pla2</strain>
    </source>
</reference>
<accession>A0ABT6FJL3</accession>
<comment type="caution">
    <text evidence="2">The sequence shown here is derived from an EMBL/GenBank/DDBJ whole genome shotgun (WGS) entry which is preliminary data.</text>
</comment>
<sequence>MIRIHLDDATRDELKALRRSDLPHKVRDRFLSRPEWTRRRSRLEAASRAPNSAGGARQGMPVLAR</sequence>
<keyword evidence="3" id="KW-1185">Reference proteome</keyword>
<proteinExistence type="predicted"/>
<dbReference type="EMBL" id="JARRAG010000002">
    <property type="protein sequence ID" value="MDG3007694.1"/>
    <property type="molecule type" value="Genomic_DNA"/>
</dbReference>
<protein>
    <submittedName>
        <fullName evidence="2">Uncharacterized protein</fullName>
    </submittedName>
</protein>
<evidence type="ECO:0000313" key="3">
    <source>
        <dbReference type="Proteomes" id="UP001216907"/>
    </source>
</evidence>